<keyword evidence="1" id="KW-0614">Plasmid</keyword>
<evidence type="ECO:0000313" key="1">
    <source>
        <dbReference type="EMBL" id="UZF16837.1"/>
    </source>
</evidence>
<accession>A0ABY6NI09</accession>
<geneLocation type="plasmid" evidence="1">
    <name>p1</name>
</geneLocation>
<organism evidence="1">
    <name type="scientific">Ralstonia solanacearum</name>
    <name type="common">Pseudomonas solanacearum</name>
    <dbReference type="NCBI Taxonomy" id="305"/>
    <lineage>
        <taxon>Bacteria</taxon>
        <taxon>Pseudomonadati</taxon>
        <taxon>Pseudomonadota</taxon>
        <taxon>Betaproteobacteria</taxon>
        <taxon>Burkholderiales</taxon>
        <taxon>Burkholderiaceae</taxon>
        <taxon>Ralstonia</taxon>
        <taxon>Ralstonia solanacearum species complex</taxon>
    </lineage>
</organism>
<evidence type="ECO:0008006" key="2">
    <source>
        <dbReference type="Google" id="ProtNLM"/>
    </source>
</evidence>
<name>A0ABY6NI09_RALSL</name>
<dbReference type="SUPFAM" id="SSF160472">
    <property type="entry name" value="NMB0513-like"/>
    <property type="match status" value="1"/>
</dbReference>
<reference evidence="1" key="1">
    <citation type="submission" date="2021-10" db="EMBL/GenBank/DDBJ databases">
        <title>Complete genome sequences of five Ralstonia solancearum strains isolated from sunflower.</title>
        <authorList>
            <person name="She X."/>
            <person name="He Z."/>
        </authorList>
    </citation>
    <scope>NUCLEOTIDE SEQUENCE</scope>
    <source>
        <strain evidence="1">RS638</strain>
    </source>
</reference>
<dbReference type="Gene3D" id="1.10.3510.10">
    <property type="entry name" value="NMB0513-like"/>
    <property type="match status" value="1"/>
</dbReference>
<dbReference type="EMBL" id="CP085044">
    <property type="protein sequence ID" value="UZF16837.1"/>
    <property type="molecule type" value="Genomic_DNA"/>
</dbReference>
<proteinExistence type="predicted"/>
<gene>
    <name evidence="1" type="ORF">LH706_22880</name>
</gene>
<sequence length="119" mass="13805">MRISGVSEIVENAFGLWITALFDGILVRNPSLSFDEHKEVFFWLVEKLLRDGKIKFCPPNEIWREGYDIWDVDVTIVVDYLRLHWPASAKHKDDLVLSDYFYAMPAILWIGDDGEIVSS</sequence>
<protein>
    <recommendedName>
        <fullName evidence="2">DUF596 domain-containing protein</fullName>
    </recommendedName>
</protein>
<dbReference type="InterPro" id="IPR023138">
    <property type="entry name" value="NMB0513-like_sf"/>
</dbReference>